<evidence type="ECO:0000313" key="1">
    <source>
        <dbReference type="EMBL" id="KAH6627481.1"/>
    </source>
</evidence>
<dbReference type="Proteomes" id="UP000724584">
    <property type="component" value="Unassembled WGS sequence"/>
</dbReference>
<protein>
    <submittedName>
        <fullName evidence="1">Uncharacterized protein</fullName>
    </submittedName>
</protein>
<evidence type="ECO:0000313" key="2">
    <source>
        <dbReference type="Proteomes" id="UP000724584"/>
    </source>
</evidence>
<reference evidence="1 2" key="1">
    <citation type="journal article" date="2021" name="Nat. Commun.">
        <title>Genetic determinants of endophytism in the Arabidopsis root mycobiome.</title>
        <authorList>
            <person name="Mesny F."/>
            <person name="Miyauchi S."/>
            <person name="Thiergart T."/>
            <person name="Pickel B."/>
            <person name="Atanasova L."/>
            <person name="Karlsson M."/>
            <person name="Huettel B."/>
            <person name="Barry K.W."/>
            <person name="Haridas S."/>
            <person name="Chen C."/>
            <person name="Bauer D."/>
            <person name="Andreopoulos W."/>
            <person name="Pangilinan J."/>
            <person name="LaButti K."/>
            <person name="Riley R."/>
            <person name="Lipzen A."/>
            <person name="Clum A."/>
            <person name="Drula E."/>
            <person name="Henrissat B."/>
            <person name="Kohler A."/>
            <person name="Grigoriev I.V."/>
            <person name="Martin F.M."/>
            <person name="Hacquard S."/>
        </authorList>
    </citation>
    <scope>NUCLEOTIDE SEQUENCE [LARGE SCALE GENOMIC DNA]</scope>
    <source>
        <strain evidence="1 2">MPI-SDFR-AT-0079</strain>
    </source>
</reference>
<comment type="caution">
    <text evidence="1">The sequence shown here is derived from an EMBL/GenBank/DDBJ whole genome shotgun (WGS) entry which is preliminary data.</text>
</comment>
<proteinExistence type="predicted"/>
<gene>
    <name evidence="1" type="ORF">F5144DRAFT_603745</name>
</gene>
<name>A0ACB7P0F0_9PEZI</name>
<keyword evidence="2" id="KW-1185">Reference proteome</keyword>
<accession>A0ACB7P0F0</accession>
<organism evidence="1 2">
    <name type="scientific">Chaetomium tenue</name>
    <dbReference type="NCBI Taxonomy" id="1854479"/>
    <lineage>
        <taxon>Eukaryota</taxon>
        <taxon>Fungi</taxon>
        <taxon>Dikarya</taxon>
        <taxon>Ascomycota</taxon>
        <taxon>Pezizomycotina</taxon>
        <taxon>Sordariomycetes</taxon>
        <taxon>Sordariomycetidae</taxon>
        <taxon>Sordariales</taxon>
        <taxon>Chaetomiaceae</taxon>
        <taxon>Chaetomium</taxon>
    </lineage>
</organism>
<sequence length="367" mass="40847">MDPLSITAAVVGLLTAAAKVNALLEGLSSVRNSPTTIKDVQNEVRHSEIALRAMQRLLHRLDAASPRREMIQVDDLRVALADAMLAFSEFQKMLERLAIRTRVRVAISWAKYSKQLDEHLQRIERYKSSLLFMLSILQCESDTEAHESQQKLRFLVDRVLAENTELRQRVSQSQDSFAARSIATPHPDNENNGQDGDDSSTIRGVSRKNTTISQPNTLGGRAIQFAFERILEQSRVYRKTDRYQECDRSFVSTAQRSRAWSVFSGYSLADISVLSVIAMPLTVMDVANGKYYVMERNDDNLDLTNPTSDNGAVPPAALVEGLTLPGNTLHDRSGTAPFNEVGGLNPAEQLPDDEIFPCKGCGEVSEY</sequence>
<dbReference type="EMBL" id="JAGIZQ010000005">
    <property type="protein sequence ID" value="KAH6627481.1"/>
    <property type="molecule type" value="Genomic_DNA"/>
</dbReference>